<reference evidence="2 3" key="1">
    <citation type="submission" date="2017-07" db="EMBL/GenBank/DDBJ databases">
        <title>Thauera sp. KNDSS-Mac4 genome sequence and assembly.</title>
        <authorList>
            <person name="Mayilraj S."/>
        </authorList>
    </citation>
    <scope>NUCLEOTIDE SEQUENCE [LARGE SCALE GENOMIC DNA]</scope>
    <source>
        <strain evidence="2 3">KNDSS-Mac4</strain>
    </source>
</reference>
<dbReference type="AlphaFoldDB" id="A0A235F2E6"/>
<protein>
    <submittedName>
        <fullName evidence="2">Uncharacterized protein</fullName>
    </submittedName>
</protein>
<dbReference type="EMBL" id="NOIH01000003">
    <property type="protein sequence ID" value="OYD55411.1"/>
    <property type="molecule type" value="Genomic_DNA"/>
</dbReference>
<accession>A0A235F2E6</accession>
<dbReference type="OrthoDB" id="8963830at2"/>
<evidence type="ECO:0000256" key="1">
    <source>
        <dbReference type="SAM" id="MobiDB-lite"/>
    </source>
</evidence>
<dbReference type="Proteomes" id="UP000215181">
    <property type="component" value="Unassembled WGS sequence"/>
</dbReference>
<comment type="caution">
    <text evidence="2">The sequence shown here is derived from an EMBL/GenBank/DDBJ whole genome shotgun (WGS) entry which is preliminary data.</text>
</comment>
<organism evidence="2 3">
    <name type="scientific">Thauera propionica</name>
    <dbReference type="NCBI Taxonomy" id="2019431"/>
    <lineage>
        <taxon>Bacteria</taxon>
        <taxon>Pseudomonadati</taxon>
        <taxon>Pseudomonadota</taxon>
        <taxon>Betaproteobacteria</taxon>
        <taxon>Rhodocyclales</taxon>
        <taxon>Zoogloeaceae</taxon>
        <taxon>Thauera</taxon>
    </lineage>
</organism>
<name>A0A235F2E6_9RHOO</name>
<proteinExistence type="predicted"/>
<evidence type="ECO:0000313" key="3">
    <source>
        <dbReference type="Proteomes" id="UP000215181"/>
    </source>
</evidence>
<keyword evidence="3" id="KW-1185">Reference proteome</keyword>
<dbReference type="RefSeq" id="WP_004257807.1">
    <property type="nucleotide sequence ID" value="NZ_NOIH01000003.1"/>
</dbReference>
<feature type="region of interest" description="Disordered" evidence="1">
    <location>
        <begin position="19"/>
        <end position="38"/>
    </location>
</feature>
<gene>
    <name evidence="2" type="ORF">CGK74_04280</name>
</gene>
<sequence>MKSLSDALNMMLESADKYRDAKEAEASQTQPSAGATVEHLPDVENLSPLEVIYQLNKEDGVEVMGDSRSVFATFDRVTEKLTVYARRPEMVDVIPYRTVSILAALECAKDEGASFTICGSEVICALKDVTAPGSSYGEAALRALLKHQRKTKGHSLGSACLLGLDGT</sequence>
<evidence type="ECO:0000313" key="2">
    <source>
        <dbReference type="EMBL" id="OYD55411.1"/>
    </source>
</evidence>